<feature type="compositionally biased region" description="Polar residues" evidence="1">
    <location>
        <begin position="379"/>
        <end position="391"/>
    </location>
</feature>
<feature type="region of interest" description="Disordered" evidence="1">
    <location>
        <begin position="547"/>
        <end position="709"/>
    </location>
</feature>
<name>M5BP29_THACB</name>
<feature type="compositionally biased region" description="Low complexity" evidence="1">
    <location>
        <begin position="723"/>
        <end position="734"/>
    </location>
</feature>
<feature type="compositionally biased region" description="Basic and acidic residues" evidence="1">
    <location>
        <begin position="40"/>
        <end position="49"/>
    </location>
</feature>
<dbReference type="Proteomes" id="UP000012065">
    <property type="component" value="Unassembled WGS sequence"/>
</dbReference>
<reference evidence="2 3" key="1">
    <citation type="journal article" date="2013" name="J. Biotechnol.">
        <title>Establishment and interpretation of the genome sequence of the phytopathogenic fungus Rhizoctonia solani AG1-IB isolate 7/3/14.</title>
        <authorList>
            <person name="Wibberg D.W."/>
            <person name="Jelonek L.J."/>
            <person name="Rupp O.R."/>
            <person name="Hennig M.H."/>
            <person name="Eikmeyer F.E."/>
            <person name="Goesmann A.G."/>
            <person name="Hartmann A.H."/>
            <person name="Borriss R.B."/>
            <person name="Grosch R.G."/>
            <person name="Puehler A.P."/>
            <person name="Schlueter A.S."/>
        </authorList>
    </citation>
    <scope>NUCLEOTIDE SEQUENCE [LARGE SCALE GENOMIC DNA]</scope>
    <source>
        <strain evidence="3">AG1-IB / isolate 7/3/14</strain>
    </source>
</reference>
<feature type="compositionally biased region" description="Low complexity" evidence="1">
    <location>
        <begin position="552"/>
        <end position="567"/>
    </location>
</feature>
<feature type="compositionally biased region" description="Polar residues" evidence="1">
    <location>
        <begin position="568"/>
        <end position="577"/>
    </location>
</feature>
<gene>
    <name evidence="2" type="ORF">BN14_02857</name>
</gene>
<sequence length="844" mass="89371">MSSSSPPPTSLRRPSGTFRTSVLGNHIAAPPPPPEPSEIDMDHRRQERKSSRHSIRIETGSTNPPSNVRSHLSTPSFLLLTAEQARLQTDDKTRPTSVASSEFDPYYFSAHSPNQSRRASIAPEEVPPEPAQEHQSTVKARNRLSINRTSLLIPDTPARDPGSIDRRGLVGVGELATPRWTVTRDARAVSHGHHEHHHDNSHPPHTPGEEVPNSPWTIEAIEASDSGDGRLLSTKFPRSGLATSSRTSLSSNVSASQRQDPTQPPPLPQVDPSIYKSIKPKMSMTEESGGEEILYKPPLRKPTGRPSVSSISSKRLSGVYAHHRDGTGSSVDIAPSPIDVSAQSSPSTGSALLPPPSAYGQQTFPKARKRTSDEFAMDQTGTLISKTTGSAIVNPGTAEREKEREEKISRRRSLGVGVPTKTDRTPGKERRRGESIALGMSSAKSPPATATPRVSTDKHARQASASSTSSFHDITHPRRHDFSHLPPSPSTSSIQHFMKHGTAHPGPNTPPLPSLQSSPAVAHSLLRGTQEGWAALEDSSTAEALRKLDGLSGKSVRARSSVGSSSRPNTPGNNKTGRLSHAGSREQLGSMVGQEADPPPPPEQVIAASAGTSRKPSSRDGPPGARVSMGPPTPKRSSASSTTFTGTPTTGSRDSASLSAATSATSMSLSSRKLRRNSAGSDASSGPAEEESSGADIPPVPPLPKDLSAYRTPPMVAGIVFPTSSSTVTGNSGTEADDGGVSTDDPDRTVVFPSMTVTSPTSPPVHPVTARRPSKKWSFSNALNLRLPGSAGSPKELGLNIEPLGLKDLSHSALGMAMWVPPQNLLPTRLLSRAAVEAWKTGLQ</sequence>
<feature type="region of interest" description="Disordered" evidence="1">
    <location>
        <begin position="1"/>
        <end position="75"/>
    </location>
</feature>
<feature type="compositionally biased region" description="Low complexity" evidence="1">
    <location>
        <begin position="678"/>
        <end position="687"/>
    </location>
</feature>
<feature type="compositionally biased region" description="Basic and acidic residues" evidence="1">
    <location>
        <begin position="398"/>
        <end position="408"/>
    </location>
</feature>
<evidence type="ECO:0000256" key="1">
    <source>
        <dbReference type="SAM" id="MobiDB-lite"/>
    </source>
</evidence>
<dbReference type="HOGENOM" id="CLU_009331_0_0_1"/>
<feature type="compositionally biased region" description="Polar residues" evidence="1">
    <location>
        <begin position="134"/>
        <end position="143"/>
    </location>
</feature>
<feature type="compositionally biased region" description="Basic and acidic residues" evidence="1">
    <location>
        <begin position="473"/>
        <end position="483"/>
    </location>
</feature>
<feature type="compositionally biased region" description="Polar residues" evidence="1">
    <location>
        <begin position="341"/>
        <end position="350"/>
    </location>
</feature>
<evidence type="ECO:0000313" key="2">
    <source>
        <dbReference type="EMBL" id="CCO28859.1"/>
    </source>
</evidence>
<feature type="compositionally biased region" description="Low complexity" evidence="1">
    <location>
        <begin position="637"/>
        <end position="671"/>
    </location>
</feature>
<accession>M5BP29</accession>
<protein>
    <submittedName>
        <fullName evidence="2">Uncharacterized protein</fullName>
    </submittedName>
</protein>
<dbReference type="AlphaFoldDB" id="M5BP29"/>
<proteinExistence type="predicted"/>
<dbReference type="EMBL" id="CAOJ01003859">
    <property type="protein sequence ID" value="CCO28859.1"/>
    <property type="molecule type" value="Genomic_DNA"/>
</dbReference>
<feature type="region of interest" description="Disordered" evidence="1">
    <location>
        <begin position="110"/>
        <end position="143"/>
    </location>
</feature>
<organism evidence="2 3">
    <name type="scientific">Thanatephorus cucumeris (strain AG1-IB / isolate 7/3/14)</name>
    <name type="common">Lettuce bottom rot fungus</name>
    <name type="synonym">Rhizoctonia solani</name>
    <dbReference type="NCBI Taxonomy" id="1108050"/>
    <lineage>
        <taxon>Eukaryota</taxon>
        <taxon>Fungi</taxon>
        <taxon>Dikarya</taxon>
        <taxon>Basidiomycota</taxon>
        <taxon>Agaricomycotina</taxon>
        <taxon>Agaricomycetes</taxon>
        <taxon>Cantharellales</taxon>
        <taxon>Ceratobasidiaceae</taxon>
        <taxon>Rhizoctonia</taxon>
        <taxon>Rhizoctonia solani AG-1</taxon>
    </lineage>
</organism>
<feature type="region of interest" description="Disordered" evidence="1">
    <location>
        <begin position="723"/>
        <end position="745"/>
    </location>
</feature>
<feature type="compositionally biased region" description="Basic and acidic residues" evidence="1">
    <location>
        <begin position="421"/>
        <end position="434"/>
    </location>
</feature>
<evidence type="ECO:0000313" key="3">
    <source>
        <dbReference type="Proteomes" id="UP000012065"/>
    </source>
</evidence>
<feature type="compositionally biased region" description="Polar residues" evidence="1">
    <location>
        <begin position="306"/>
        <end position="315"/>
    </location>
</feature>
<feature type="compositionally biased region" description="Low complexity" evidence="1">
    <location>
        <begin position="238"/>
        <end position="261"/>
    </location>
</feature>
<feature type="compositionally biased region" description="Polar residues" evidence="1">
    <location>
        <begin position="463"/>
        <end position="472"/>
    </location>
</feature>
<comment type="caution">
    <text evidence="2">The sequence shown here is derived from an EMBL/GenBank/DDBJ whole genome shotgun (WGS) entry which is preliminary data.</text>
</comment>
<feature type="compositionally biased region" description="Polar residues" evidence="1">
    <location>
        <begin position="59"/>
        <end position="75"/>
    </location>
</feature>
<feature type="region of interest" description="Disordered" evidence="1">
    <location>
        <begin position="187"/>
        <end position="518"/>
    </location>
</feature>